<proteinExistence type="predicted"/>
<accession>A0ABD2BZY3</accession>
<evidence type="ECO:0000313" key="3">
    <source>
        <dbReference type="Proteomes" id="UP001607303"/>
    </source>
</evidence>
<evidence type="ECO:0000256" key="1">
    <source>
        <dbReference type="SAM" id="MobiDB-lite"/>
    </source>
</evidence>
<dbReference type="AlphaFoldDB" id="A0ABD2BZY3"/>
<protein>
    <submittedName>
        <fullName evidence="2">Uncharacterized protein</fullName>
    </submittedName>
</protein>
<dbReference type="Proteomes" id="UP001607303">
    <property type="component" value="Unassembled WGS sequence"/>
</dbReference>
<evidence type="ECO:0000313" key="2">
    <source>
        <dbReference type="EMBL" id="KAL2738343.1"/>
    </source>
</evidence>
<organism evidence="2 3">
    <name type="scientific">Vespula maculifrons</name>
    <name type="common">Eastern yellow jacket</name>
    <name type="synonym">Wasp</name>
    <dbReference type="NCBI Taxonomy" id="7453"/>
    <lineage>
        <taxon>Eukaryota</taxon>
        <taxon>Metazoa</taxon>
        <taxon>Ecdysozoa</taxon>
        <taxon>Arthropoda</taxon>
        <taxon>Hexapoda</taxon>
        <taxon>Insecta</taxon>
        <taxon>Pterygota</taxon>
        <taxon>Neoptera</taxon>
        <taxon>Endopterygota</taxon>
        <taxon>Hymenoptera</taxon>
        <taxon>Apocrita</taxon>
        <taxon>Aculeata</taxon>
        <taxon>Vespoidea</taxon>
        <taxon>Vespidae</taxon>
        <taxon>Vespinae</taxon>
        <taxon>Vespula</taxon>
    </lineage>
</organism>
<sequence length="82" mass="9718">MDSLFENRQKPIRGLEVRSSTKETPSVRSPLHRDCEGEITNILVAQLEPTYAYDKEKDNTYFYKLLLISKRSELFNIEEFFQ</sequence>
<reference evidence="2 3" key="1">
    <citation type="journal article" date="2024" name="Ann. Entomol. Soc. Am.">
        <title>Genomic analyses of the southern and eastern yellowjacket wasps (Hymenoptera: Vespidae) reveal evolutionary signatures of social life.</title>
        <authorList>
            <person name="Catto M.A."/>
            <person name="Caine P.B."/>
            <person name="Orr S.E."/>
            <person name="Hunt B.G."/>
            <person name="Goodisman M.A.D."/>
        </authorList>
    </citation>
    <scope>NUCLEOTIDE SEQUENCE [LARGE SCALE GENOMIC DNA]</scope>
    <source>
        <strain evidence="2">232</strain>
        <tissue evidence="2">Head and thorax</tissue>
    </source>
</reference>
<dbReference type="EMBL" id="JAYRBN010000063">
    <property type="protein sequence ID" value="KAL2738343.1"/>
    <property type="molecule type" value="Genomic_DNA"/>
</dbReference>
<keyword evidence="3" id="KW-1185">Reference proteome</keyword>
<comment type="caution">
    <text evidence="2">The sequence shown here is derived from an EMBL/GenBank/DDBJ whole genome shotgun (WGS) entry which is preliminary data.</text>
</comment>
<name>A0ABD2BZY3_VESMC</name>
<feature type="region of interest" description="Disordered" evidence="1">
    <location>
        <begin position="1"/>
        <end position="31"/>
    </location>
</feature>
<feature type="compositionally biased region" description="Basic and acidic residues" evidence="1">
    <location>
        <begin position="1"/>
        <end position="21"/>
    </location>
</feature>
<gene>
    <name evidence="2" type="ORF">V1477_011702</name>
</gene>